<evidence type="ECO:0000256" key="1">
    <source>
        <dbReference type="ARBA" id="ARBA00004651"/>
    </source>
</evidence>
<comment type="caution">
    <text evidence="8">The sequence shown here is derived from an EMBL/GenBank/DDBJ whole genome shotgun (WGS) entry which is preliminary data.</text>
</comment>
<evidence type="ECO:0000313" key="9">
    <source>
        <dbReference type="Proteomes" id="UP000306192"/>
    </source>
</evidence>
<feature type="transmembrane region" description="Helical" evidence="6">
    <location>
        <begin position="294"/>
        <end position="316"/>
    </location>
</feature>
<dbReference type="Pfam" id="PF03772">
    <property type="entry name" value="Competence"/>
    <property type="match status" value="1"/>
</dbReference>
<proteinExistence type="predicted"/>
<dbReference type="OrthoDB" id="7177610at2"/>
<evidence type="ECO:0000256" key="6">
    <source>
        <dbReference type="SAM" id="Phobius"/>
    </source>
</evidence>
<keyword evidence="3 6" id="KW-0812">Transmembrane</keyword>
<dbReference type="Gene3D" id="3.60.15.10">
    <property type="entry name" value="Ribonuclease Z/Hydroxyacylglutathione hydrolase-like"/>
    <property type="match status" value="1"/>
</dbReference>
<keyword evidence="5 6" id="KW-0472">Membrane</keyword>
<feature type="transmembrane region" description="Helical" evidence="6">
    <location>
        <begin position="88"/>
        <end position="115"/>
    </location>
</feature>
<feature type="transmembrane region" description="Helical" evidence="6">
    <location>
        <begin position="419"/>
        <end position="440"/>
    </location>
</feature>
<dbReference type="InterPro" id="IPR036866">
    <property type="entry name" value="RibonucZ/Hydroxyglut_hydro"/>
</dbReference>
<dbReference type="InterPro" id="IPR035681">
    <property type="entry name" value="ComA-like_MBL"/>
</dbReference>
<feature type="transmembrane region" description="Helical" evidence="6">
    <location>
        <begin position="518"/>
        <end position="538"/>
    </location>
</feature>
<dbReference type="Proteomes" id="UP000306192">
    <property type="component" value="Unassembled WGS sequence"/>
</dbReference>
<feature type="transmembrane region" description="Helical" evidence="6">
    <location>
        <begin position="605"/>
        <end position="623"/>
    </location>
</feature>
<feature type="transmembrane region" description="Helical" evidence="6">
    <location>
        <begin position="390"/>
        <end position="407"/>
    </location>
</feature>
<evidence type="ECO:0000256" key="3">
    <source>
        <dbReference type="ARBA" id="ARBA00022692"/>
    </source>
</evidence>
<feature type="transmembrane region" description="Helical" evidence="6">
    <location>
        <begin position="55"/>
        <end position="76"/>
    </location>
</feature>
<evidence type="ECO:0000259" key="7">
    <source>
        <dbReference type="SMART" id="SM00849"/>
    </source>
</evidence>
<gene>
    <name evidence="8" type="ORF">D4765_17045</name>
</gene>
<accession>A0A4T2BML7</accession>
<dbReference type="PANTHER" id="PTHR30619:SF1">
    <property type="entry name" value="RECOMBINATION PROTEIN 2"/>
    <property type="match status" value="1"/>
</dbReference>
<dbReference type="InterPro" id="IPR001279">
    <property type="entry name" value="Metallo-B-lactamas"/>
</dbReference>
<dbReference type="RefSeq" id="WP_136643511.1">
    <property type="nucleotide sequence ID" value="NZ_QYRT01000050.1"/>
</dbReference>
<dbReference type="SMART" id="SM00849">
    <property type="entry name" value="Lactamase_B"/>
    <property type="match status" value="1"/>
</dbReference>
<dbReference type="PANTHER" id="PTHR30619">
    <property type="entry name" value="DNA INTERNALIZATION/COMPETENCE PROTEIN COMEC/REC2"/>
    <property type="match status" value="1"/>
</dbReference>
<evidence type="ECO:0000256" key="5">
    <source>
        <dbReference type="ARBA" id="ARBA00023136"/>
    </source>
</evidence>
<feature type="transmembrane region" description="Helical" evidence="6">
    <location>
        <begin position="27"/>
        <end position="49"/>
    </location>
</feature>
<feature type="transmembrane region" description="Helical" evidence="6">
    <location>
        <begin position="487"/>
        <end position="506"/>
    </location>
</feature>
<dbReference type="AlphaFoldDB" id="A0A4T2BML7"/>
<dbReference type="NCBIfam" id="TIGR00360">
    <property type="entry name" value="ComEC_N-term"/>
    <property type="match status" value="1"/>
</dbReference>
<dbReference type="CDD" id="cd07731">
    <property type="entry name" value="ComA-like_MBL-fold"/>
    <property type="match status" value="1"/>
</dbReference>
<keyword evidence="9" id="KW-1185">Reference proteome</keyword>
<dbReference type="InterPro" id="IPR004477">
    <property type="entry name" value="ComEC_N"/>
</dbReference>
<protein>
    <submittedName>
        <fullName evidence="8">DUF4131 domain-containing protein</fullName>
    </submittedName>
</protein>
<reference evidence="8 9" key="1">
    <citation type="journal article" date="2019" name="Microorganisms">
        <title>Systematic Affiliation and Genome Analysis of Subtercola vilae DB165(T) with Particular Emphasis on Cold Adaptation of an Isolate from a High-Altitude Cold Volcano Lake.</title>
        <authorList>
            <person name="Villalobos A.S."/>
            <person name="Wiese J."/>
            <person name="Imhoff J.F."/>
            <person name="Dorador C."/>
            <person name="Keller A."/>
            <person name="Hentschel U."/>
        </authorList>
    </citation>
    <scope>NUCLEOTIDE SEQUENCE [LARGE SCALE GENOMIC DNA]</scope>
    <source>
        <strain evidence="8 9">DB165</strain>
    </source>
</reference>
<evidence type="ECO:0000256" key="2">
    <source>
        <dbReference type="ARBA" id="ARBA00022475"/>
    </source>
</evidence>
<dbReference type="SUPFAM" id="SSF56281">
    <property type="entry name" value="Metallo-hydrolase/oxidoreductase"/>
    <property type="match status" value="1"/>
</dbReference>
<name>A0A4T2BML7_9MICO</name>
<feature type="domain" description="Metallo-beta-lactamase" evidence="7">
    <location>
        <begin position="649"/>
        <end position="834"/>
    </location>
</feature>
<evidence type="ECO:0000313" key="8">
    <source>
        <dbReference type="EMBL" id="TIH30586.1"/>
    </source>
</evidence>
<organism evidence="8 9">
    <name type="scientific">Subtercola vilae</name>
    <dbReference type="NCBI Taxonomy" id="2056433"/>
    <lineage>
        <taxon>Bacteria</taxon>
        <taxon>Bacillati</taxon>
        <taxon>Actinomycetota</taxon>
        <taxon>Actinomycetes</taxon>
        <taxon>Micrococcales</taxon>
        <taxon>Microbacteriaceae</taxon>
        <taxon>Subtercola</taxon>
    </lineage>
</organism>
<dbReference type="Pfam" id="PF00753">
    <property type="entry name" value="Lactamase_B"/>
    <property type="match status" value="1"/>
</dbReference>
<dbReference type="GO" id="GO:0005886">
    <property type="term" value="C:plasma membrane"/>
    <property type="evidence" value="ECO:0007669"/>
    <property type="project" value="UniProtKB-SubCell"/>
</dbReference>
<feature type="transmembrane region" description="Helical" evidence="6">
    <location>
        <begin position="460"/>
        <end position="480"/>
    </location>
</feature>
<keyword evidence="4 6" id="KW-1133">Transmembrane helix</keyword>
<feature type="transmembrane region" description="Helical" evidence="6">
    <location>
        <begin position="328"/>
        <end position="355"/>
    </location>
</feature>
<comment type="subcellular location">
    <subcellularLocation>
        <location evidence="1">Cell membrane</location>
        <topology evidence="1">Multi-pass membrane protein</topology>
    </subcellularLocation>
</comment>
<keyword evidence="2" id="KW-1003">Cell membrane</keyword>
<evidence type="ECO:0000256" key="4">
    <source>
        <dbReference type="ARBA" id="ARBA00022989"/>
    </source>
</evidence>
<dbReference type="InterPro" id="IPR052159">
    <property type="entry name" value="Competence_DNA_uptake"/>
</dbReference>
<sequence length="888" mass="91257">MTARVLPGLAVGEAHAPPPRSPIDLRLILPAASCWLTAGVLVGLSPHWLGAWAPLIAVTLFGFALTLLAFVVFGGFGMHSRFRARRRLLRAAGMGAAVCAAAALACACVGAQVSARSPDDVASLAGHTVTVTLTVGTAAVESEAQGFAGPQSSKRFTATVDEVSAGPSHPTLSGLRMPVLVFLSAPAVGGSAPGSAADSLLDIGTRLRITGTLHPTDPSESVVDLFFADGTPTLVSSAPWMLDWANHLRATFRDSARALPGDGAQLVPGLAIGDVTLVSDELNSAMITSGLSHLTAVSGANCAIVVEAIMLLGGGVGLSRRWRTGLSLAVMGAFVVLVTPSSSVLRAAVMALIVLITLASGRQPKGLPALGLATIVLLSVDPWFSRNYGLALSVLATGGLLVLTRPLQALLACWLPSTLALVIAVPTAAQIACQPVLVLLSPTISTYSVVANLLAEPAAPVATVVGLVSCVFGAALSGLVPAVGVAGAWLTWVPASWIAGVATFFANLPGASIPWLGGWQGAALVVLVTAAALVALFLGPPLSGIRLGASASTPTAANLRAAPNPRATATFLPANAGAMRNGSPFRRPRPLPRPPRRRVPITRRGVRLAAAALLATAVALYVGTAVGTTVTGGVAWPANWQIAACDIGQGDAVVVHDQDTYALIDVGPDPALLTVCLHRLGIQSIDLLVLTHYDLDHVGGLDAVLGHVGIVLMGPPEDSRDAAMAGRLTAAGADVRQARQGDTGVLGGLAWNVLWPQQGTALRGNDASVTVQFTGSIRSLFLGDLGEDAQRMVMSANQLEGEDVVKVAHHGSADQSEDFYQAITAKVGLISVGMNNRYGHPTDRLLSILARAHTEAYRTDLLGMIVLAPSPDGIVVWSDGQARVEKKK</sequence>
<dbReference type="EMBL" id="QYRT01000050">
    <property type="protein sequence ID" value="TIH30586.1"/>
    <property type="molecule type" value="Genomic_DNA"/>
</dbReference>